<dbReference type="PANTHER" id="PTHR13847">
    <property type="entry name" value="SARCOSINE DEHYDROGENASE-RELATED"/>
    <property type="match status" value="1"/>
</dbReference>
<proteinExistence type="predicted"/>
<dbReference type="Proteomes" id="UP001219525">
    <property type="component" value="Unassembled WGS sequence"/>
</dbReference>
<evidence type="ECO:0000313" key="3">
    <source>
        <dbReference type="Proteomes" id="UP001219525"/>
    </source>
</evidence>
<dbReference type="SUPFAM" id="SSF51905">
    <property type="entry name" value="FAD/NAD(P)-binding domain"/>
    <property type="match status" value="1"/>
</dbReference>
<dbReference type="Pfam" id="PF01266">
    <property type="entry name" value="DAO"/>
    <property type="match status" value="1"/>
</dbReference>
<dbReference type="PANTHER" id="PTHR13847:SF260">
    <property type="entry name" value="FAD DEPENDENT OXIDOREDUCTASE DOMAIN-CONTAINING PROTEIN"/>
    <property type="match status" value="1"/>
</dbReference>
<name>A0AAD6VEJ5_9AGAR</name>
<dbReference type="InterPro" id="IPR036188">
    <property type="entry name" value="FAD/NAD-bd_sf"/>
</dbReference>
<comment type="caution">
    <text evidence="2">The sequence shown here is derived from an EMBL/GenBank/DDBJ whole genome shotgun (WGS) entry which is preliminary data.</text>
</comment>
<dbReference type="Gene3D" id="3.50.50.60">
    <property type="entry name" value="FAD/NAD(P)-binding domain"/>
    <property type="match status" value="1"/>
</dbReference>
<dbReference type="InterPro" id="IPR006076">
    <property type="entry name" value="FAD-dep_OxRdtase"/>
</dbReference>
<evidence type="ECO:0000259" key="1">
    <source>
        <dbReference type="Pfam" id="PF01266"/>
    </source>
</evidence>
<accession>A0AAD6VEJ5</accession>
<dbReference type="EMBL" id="JARJCW010000028">
    <property type="protein sequence ID" value="KAJ7210403.1"/>
    <property type="molecule type" value="Genomic_DNA"/>
</dbReference>
<keyword evidence="3" id="KW-1185">Reference proteome</keyword>
<evidence type="ECO:0000313" key="2">
    <source>
        <dbReference type="EMBL" id="KAJ7210403.1"/>
    </source>
</evidence>
<reference evidence="2" key="1">
    <citation type="submission" date="2023-03" db="EMBL/GenBank/DDBJ databases">
        <title>Massive genome expansion in bonnet fungi (Mycena s.s.) driven by repeated elements and novel gene families across ecological guilds.</title>
        <authorList>
            <consortium name="Lawrence Berkeley National Laboratory"/>
            <person name="Harder C.B."/>
            <person name="Miyauchi S."/>
            <person name="Viragh M."/>
            <person name="Kuo A."/>
            <person name="Thoen E."/>
            <person name="Andreopoulos B."/>
            <person name="Lu D."/>
            <person name="Skrede I."/>
            <person name="Drula E."/>
            <person name="Henrissat B."/>
            <person name="Morin E."/>
            <person name="Kohler A."/>
            <person name="Barry K."/>
            <person name="LaButti K."/>
            <person name="Morin E."/>
            <person name="Salamov A."/>
            <person name="Lipzen A."/>
            <person name="Mereny Z."/>
            <person name="Hegedus B."/>
            <person name="Baldrian P."/>
            <person name="Stursova M."/>
            <person name="Weitz H."/>
            <person name="Taylor A."/>
            <person name="Grigoriev I.V."/>
            <person name="Nagy L.G."/>
            <person name="Martin F."/>
            <person name="Kauserud H."/>
        </authorList>
    </citation>
    <scope>NUCLEOTIDE SEQUENCE</scope>
    <source>
        <strain evidence="2">9144</strain>
    </source>
</reference>
<dbReference type="GO" id="GO:0005737">
    <property type="term" value="C:cytoplasm"/>
    <property type="evidence" value="ECO:0007669"/>
    <property type="project" value="TreeGrafter"/>
</dbReference>
<organism evidence="2 3">
    <name type="scientific">Mycena pura</name>
    <dbReference type="NCBI Taxonomy" id="153505"/>
    <lineage>
        <taxon>Eukaryota</taxon>
        <taxon>Fungi</taxon>
        <taxon>Dikarya</taxon>
        <taxon>Basidiomycota</taxon>
        <taxon>Agaricomycotina</taxon>
        <taxon>Agaricomycetes</taxon>
        <taxon>Agaricomycetidae</taxon>
        <taxon>Agaricales</taxon>
        <taxon>Marasmiineae</taxon>
        <taxon>Mycenaceae</taxon>
        <taxon>Mycena</taxon>
    </lineage>
</organism>
<dbReference type="AlphaFoldDB" id="A0AAD6VEJ5"/>
<feature type="domain" description="FAD dependent oxidoreductase" evidence="1">
    <location>
        <begin position="66"/>
        <end position="458"/>
    </location>
</feature>
<protein>
    <submittedName>
        <fullName evidence="2">FAD dependent oxidoreductase</fullName>
    </submittedName>
</protein>
<dbReference type="Gene3D" id="3.30.9.10">
    <property type="entry name" value="D-Amino Acid Oxidase, subunit A, domain 2"/>
    <property type="match status" value="1"/>
</dbReference>
<sequence length="490" mass="53428">MSVSDVGPFEFGQLEHSRNVFEVENRSKGPASLPVPNPSRSFWIDSPNANPLAEEGSNGPLTDDADVCIIGSGITGVSAAYHLSVAAQRGELPRVAERPWRVVILEARDFCRNGGHLSPRVFMDFRGYQSKYGTDQAMRAFEMENRTTAELVKIIRGQGWAGTVDLVEGGHTSLFLTPNEQADLKADFEAAKAAGIELKDVRWLTEEETQIKYGVPYPAVELAGFNLWPLKFITELYMLAKQNGHGNLELNLHTRTPVTSISRSSNPRRWAAHTPRGVVNCSYVIHATNAYASHLLPHLAGPDGIIPTRGQVVATRASVPAEQLFKCSWDANEGFEYWFARPVAGDEKPLVILGGGREVQRPDFEYYQTDDSVVNPLVGASLRRFLPSVFPGKFAEGVQPESEWTGIMGFTKSTDPMVGPVIDKADPDGGKFKGQYISAGYSGHGMPRAFPCAAVVASMLAADASGVPFRVPNWFPEAFLTSDSLAVADV</sequence>
<gene>
    <name evidence="2" type="ORF">GGX14DRAFT_450590</name>
</gene>